<evidence type="ECO:0000256" key="1">
    <source>
        <dbReference type="ARBA" id="ARBA00004383"/>
    </source>
</evidence>
<keyword evidence="14" id="KW-1185">Reference proteome</keyword>
<dbReference type="KEGG" id="elut:CKA38_14895"/>
<feature type="compositionally biased region" description="Low complexity" evidence="10">
    <location>
        <begin position="199"/>
        <end position="208"/>
    </location>
</feature>
<dbReference type="InterPro" id="IPR037682">
    <property type="entry name" value="TonB_C"/>
</dbReference>
<keyword evidence="7" id="KW-0653">Protein transport</keyword>
<evidence type="ECO:0000256" key="6">
    <source>
        <dbReference type="ARBA" id="ARBA00022692"/>
    </source>
</evidence>
<dbReference type="AlphaFoldDB" id="A0A2U8E781"/>
<evidence type="ECO:0000256" key="8">
    <source>
        <dbReference type="ARBA" id="ARBA00022989"/>
    </source>
</evidence>
<dbReference type="PROSITE" id="PS52015">
    <property type="entry name" value="TONB_CTD"/>
    <property type="match status" value="1"/>
</dbReference>
<dbReference type="PANTHER" id="PTHR33446">
    <property type="entry name" value="PROTEIN TONB-RELATED"/>
    <property type="match status" value="1"/>
</dbReference>
<evidence type="ECO:0000259" key="12">
    <source>
        <dbReference type="PROSITE" id="PS52015"/>
    </source>
</evidence>
<accession>A0A2U8E781</accession>
<keyword evidence="5" id="KW-0997">Cell inner membrane</keyword>
<dbReference type="Pfam" id="PF03544">
    <property type="entry name" value="TonB_C"/>
    <property type="match status" value="1"/>
</dbReference>
<feature type="compositionally biased region" description="Basic residues" evidence="10">
    <location>
        <begin position="209"/>
        <end position="233"/>
    </location>
</feature>
<evidence type="ECO:0000256" key="3">
    <source>
        <dbReference type="ARBA" id="ARBA00022448"/>
    </source>
</evidence>
<evidence type="ECO:0000256" key="10">
    <source>
        <dbReference type="SAM" id="MobiDB-lite"/>
    </source>
</evidence>
<dbReference type="Gene3D" id="3.30.1150.10">
    <property type="match status" value="1"/>
</dbReference>
<keyword evidence="8" id="KW-1133">Transmembrane helix</keyword>
<comment type="similarity">
    <text evidence="2">Belongs to the TonB family.</text>
</comment>
<evidence type="ECO:0000256" key="2">
    <source>
        <dbReference type="ARBA" id="ARBA00006555"/>
    </source>
</evidence>
<evidence type="ECO:0000256" key="11">
    <source>
        <dbReference type="SAM" id="SignalP"/>
    </source>
</evidence>
<keyword evidence="11" id="KW-0732">Signal</keyword>
<dbReference type="GO" id="GO:0055085">
    <property type="term" value="P:transmembrane transport"/>
    <property type="evidence" value="ECO:0007669"/>
    <property type="project" value="InterPro"/>
</dbReference>
<name>A0A2U8E781_9BACT</name>
<keyword evidence="9" id="KW-0472">Membrane</keyword>
<dbReference type="EMBL" id="CP023004">
    <property type="protein sequence ID" value="AWI10727.1"/>
    <property type="molecule type" value="Genomic_DNA"/>
</dbReference>
<gene>
    <name evidence="13" type="ORF">CKA38_14895</name>
</gene>
<reference evidence="13 14" key="1">
    <citation type="journal article" date="2018" name="Syst. Appl. Microbiol.">
        <title>Ereboglobus luteus gen. nov. sp. nov. from cockroach guts, and new insights into the oxygen relationship of the genera Opitutus and Didymococcus (Verrucomicrobia: Opitutaceae).</title>
        <authorList>
            <person name="Tegtmeier D."/>
            <person name="Belitz A."/>
            <person name="Radek R."/>
            <person name="Heimerl T."/>
            <person name="Brune A."/>
        </authorList>
    </citation>
    <scope>NUCLEOTIDE SEQUENCE [LARGE SCALE GENOMIC DNA]</scope>
    <source>
        <strain evidence="13 14">Ho45</strain>
    </source>
</reference>
<dbReference type="GO" id="GO:0005886">
    <property type="term" value="C:plasma membrane"/>
    <property type="evidence" value="ECO:0007669"/>
    <property type="project" value="UniProtKB-SubCell"/>
</dbReference>
<dbReference type="SUPFAM" id="SSF74653">
    <property type="entry name" value="TolA/TonB C-terminal domain"/>
    <property type="match status" value="1"/>
</dbReference>
<evidence type="ECO:0000256" key="4">
    <source>
        <dbReference type="ARBA" id="ARBA00022475"/>
    </source>
</evidence>
<evidence type="ECO:0000313" key="13">
    <source>
        <dbReference type="EMBL" id="AWI10727.1"/>
    </source>
</evidence>
<dbReference type="InterPro" id="IPR051045">
    <property type="entry name" value="TonB-dependent_transducer"/>
</dbReference>
<feature type="domain" description="TonB C-terminal" evidence="12">
    <location>
        <begin position="29"/>
        <end position="124"/>
    </location>
</feature>
<sequence length="259" mass="28593">MRYRPLACAIAMILFSTAARAQTPPPAGAPSGDPLVKSWTPPVYPPELEKQNVEGRVELRFVVSETGEVGKLRVAKSSDKRFNEAALESVGKWVFAPGLDEGKPIPMGMGVRLFFKLSEIGTAGLLPPSESTPYPLKKTPPKIVSQPVETTFPAWLESRITKGTVFADLMIDAGGMYQGCGCSTRRIPILCGARRRSSRSGSSSPRNRATWRCRERRGRHWNSRRGASGRKMKPTPTFLPWRRPKAFRLTAIAKKNRSG</sequence>
<keyword evidence="3" id="KW-0813">Transport</keyword>
<feature type="chain" id="PRO_5016036690" description="TonB C-terminal domain-containing protein" evidence="11">
    <location>
        <begin position="22"/>
        <end position="259"/>
    </location>
</feature>
<dbReference type="Proteomes" id="UP000244896">
    <property type="component" value="Chromosome"/>
</dbReference>
<comment type="subcellular location">
    <subcellularLocation>
        <location evidence="1">Cell inner membrane</location>
        <topology evidence="1">Single-pass membrane protein</topology>
        <orientation evidence="1">Periplasmic side</orientation>
    </subcellularLocation>
</comment>
<dbReference type="OrthoDB" id="121116at2"/>
<proteinExistence type="inferred from homology"/>
<keyword evidence="4" id="KW-1003">Cell membrane</keyword>
<feature type="region of interest" description="Disordered" evidence="10">
    <location>
        <begin position="193"/>
        <end position="239"/>
    </location>
</feature>
<dbReference type="NCBIfam" id="TIGR01352">
    <property type="entry name" value="tonB_Cterm"/>
    <property type="match status" value="1"/>
</dbReference>
<evidence type="ECO:0000256" key="7">
    <source>
        <dbReference type="ARBA" id="ARBA00022927"/>
    </source>
</evidence>
<dbReference type="InterPro" id="IPR006260">
    <property type="entry name" value="TonB/TolA_C"/>
</dbReference>
<dbReference type="GO" id="GO:0015031">
    <property type="term" value="P:protein transport"/>
    <property type="evidence" value="ECO:0007669"/>
    <property type="project" value="UniProtKB-KW"/>
</dbReference>
<keyword evidence="6" id="KW-0812">Transmembrane</keyword>
<feature type="signal peptide" evidence="11">
    <location>
        <begin position="1"/>
        <end position="21"/>
    </location>
</feature>
<evidence type="ECO:0000256" key="9">
    <source>
        <dbReference type="ARBA" id="ARBA00023136"/>
    </source>
</evidence>
<evidence type="ECO:0000256" key="5">
    <source>
        <dbReference type="ARBA" id="ARBA00022519"/>
    </source>
</evidence>
<protein>
    <recommendedName>
        <fullName evidence="12">TonB C-terminal domain-containing protein</fullName>
    </recommendedName>
</protein>
<organism evidence="13 14">
    <name type="scientific">Ereboglobus luteus</name>
    <dbReference type="NCBI Taxonomy" id="1796921"/>
    <lineage>
        <taxon>Bacteria</taxon>
        <taxon>Pseudomonadati</taxon>
        <taxon>Verrucomicrobiota</taxon>
        <taxon>Opitutia</taxon>
        <taxon>Opitutales</taxon>
        <taxon>Opitutaceae</taxon>
        <taxon>Ereboglobus</taxon>
    </lineage>
</organism>
<evidence type="ECO:0000313" key="14">
    <source>
        <dbReference type="Proteomes" id="UP000244896"/>
    </source>
</evidence>